<dbReference type="AlphaFoldDB" id="A0A3Q9BIL8"/>
<dbReference type="InterPro" id="IPR033753">
    <property type="entry name" value="GCV_H/Fam206"/>
</dbReference>
<dbReference type="PANTHER" id="PTHR11715:SF3">
    <property type="entry name" value="GLYCINE CLEAVAGE SYSTEM H PROTEIN-RELATED"/>
    <property type="match status" value="1"/>
</dbReference>
<dbReference type="InterPro" id="IPR002930">
    <property type="entry name" value="GCV_H"/>
</dbReference>
<organism evidence="2 3">
    <name type="scientific">Jeotgalibaca ciconiae</name>
    <dbReference type="NCBI Taxonomy" id="2496265"/>
    <lineage>
        <taxon>Bacteria</taxon>
        <taxon>Bacillati</taxon>
        <taxon>Bacillota</taxon>
        <taxon>Bacilli</taxon>
        <taxon>Lactobacillales</taxon>
        <taxon>Carnobacteriaceae</taxon>
        <taxon>Jeotgalibaca</taxon>
    </lineage>
</organism>
<dbReference type="PANTHER" id="PTHR11715">
    <property type="entry name" value="GLYCINE CLEAVAGE SYSTEM H PROTEIN"/>
    <property type="match status" value="1"/>
</dbReference>
<dbReference type="CDD" id="cd06848">
    <property type="entry name" value="GCS_H"/>
    <property type="match status" value="1"/>
</dbReference>
<keyword evidence="1" id="KW-0450">Lipoyl</keyword>
<sequence length="117" mass="12815">MAELKYSMDGFWIEKADNYVLIGLSDKGQDDLGEVSFINLPTTGEISKDDVLIGVEAAKAVTELPAPLSGIISEVNEVLSDEPSRLNSMDRTETWIVKMTSVDEEVYASLENESGLE</sequence>
<dbReference type="GO" id="GO:0005829">
    <property type="term" value="C:cytosol"/>
    <property type="evidence" value="ECO:0007669"/>
    <property type="project" value="TreeGrafter"/>
</dbReference>
<proteinExistence type="predicted"/>
<dbReference type="GO" id="GO:0009249">
    <property type="term" value="P:protein lipoylation"/>
    <property type="evidence" value="ECO:0007669"/>
    <property type="project" value="TreeGrafter"/>
</dbReference>
<dbReference type="InterPro" id="IPR011053">
    <property type="entry name" value="Single_hybrid_motif"/>
</dbReference>
<keyword evidence="3" id="KW-1185">Reference proteome</keyword>
<dbReference type="GO" id="GO:0005960">
    <property type="term" value="C:glycine cleavage complex"/>
    <property type="evidence" value="ECO:0007669"/>
    <property type="project" value="InterPro"/>
</dbReference>
<dbReference type="SUPFAM" id="SSF51230">
    <property type="entry name" value="Single hybrid motif"/>
    <property type="match status" value="1"/>
</dbReference>
<dbReference type="Gene3D" id="2.40.50.100">
    <property type="match status" value="1"/>
</dbReference>
<name>A0A3Q9BIL8_9LACT</name>
<dbReference type="RefSeq" id="WP_126108321.1">
    <property type="nucleotide sequence ID" value="NZ_CP034465.1"/>
</dbReference>
<accession>A0A3Q9BIL8</accession>
<evidence type="ECO:0000313" key="2">
    <source>
        <dbReference type="EMBL" id="AZP03219.1"/>
    </source>
</evidence>
<dbReference type="OrthoDB" id="2401220at2"/>
<dbReference type="GO" id="GO:0019464">
    <property type="term" value="P:glycine decarboxylation via glycine cleavage system"/>
    <property type="evidence" value="ECO:0007669"/>
    <property type="project" value="InterPro"/>
</dbReference>
<dbReference type="Proteomes" id="UP000273326">
    <property type="component" value="Chromosome"/>
</dbReference>
<dbReference type="KEGG" id="jeh:EJN90_00245"/>
<gene>
    <name evidence="2" type="ORF">EJN90_00245</name>
</gene>
<dbReference type="Pfam" id="PF01597">
    <property type="entry name" value="GCV_H"/>
    <property type="match status" value="1"/>
</dbReference>
<evidence type="ECO:0000313" key="3">
    <source>
        <dbReference type="Proteomes" id="UP000273326"/>
    </source>
</evidence>
<evidence type="ECO:0000256" key="1">
    <source>
        <dbReference type="ARBA" id="ARBA00022823"/>
    </source>
</evidence>
<dbReference type="EMBL" id="CP034465">
    <property type="protein sequence ID" value="AZP03219.1"/>
    <property type="molecule type" value="Genomic_DNA"/>
</dbReference>
<protein>
    <submittedName>
        <fullName evidence="2">Glycine cleavage system protein H</fullName>
    </submittedName>
</protein>
<reference evidence="3" key="1">
    <citation type="submission" date="2018-12" db="EMBL/GenBank/DDBJ databases">
        <title>Complete genome sequencing of Jeotgalibaca sp. H21T32.</title>
        <authorList>
            <person name="Bae J.-W."/>
            <person name="Lee S.-Y."/>
        </authorList>
    </citation>
    <scope>NUCLEOTIDE SEQUENCE [LARGE SCALE GENOMIC DNA]</scope>
    <source>
        <strain evidence="3">H21T32</strain>
    </source>
</reference>